<feature type="domain" description="Extensin-like C-terminal" evidence="1">
    <location>
        <begin position="62"/>
        <end position="231"/>
    </location>
</feature>
<proteinExistence type="predicted"/>
<dbReference type="InterPro" id="IPR009683">
    <property type="entry name" value="Extensin-like_C"/>
</dbReference>
<evidence type="ECO:0000313" key="3">
    <source>
        <dbReference type="Proteomes" id="UP000184144"/>
    </source>
</evidence>
<dbReference type="OrthoDB" id="9809788at2"/>
<protein>
    <submittedName>
        <fullName evidence="2">Extensin-like protein C-terminus</fullName>
    </submittedName>
</protein>
<organism evidence="2 3">
    <name type="scientific">Litoreibacter ascidiaceicola</name>
    <dbReference type="NCBI Taxonomy" id="1486859"/>
    <lineage>
        <taxon>Bacteria</taxon>
        <taxon>Pseudomonadati</taxon>
        <taxon>Pseudomonadota</taxon>
        <taxon>Alphaproteobacteria</taxon>
        <taxon>Rhodobacterales</taxon>
        <taxon>Roseobacteraceae</taxon>
        <taxon>Litoreibacter</taxon>
    </lineage>
</organism>
<dbReference type="STRING" id="1486859.SAMN05444273_105222"/>
<dbReference type="Pfam" id="PF06904">
    <property type="entry name" value="Extensin-like_C"/>
    <property type="match status" value="1"/>
</dbReference>
<keyword evidence="3" id="KW-1185">Reference proteome</keyword>
<gene>
    <name evidence="2" type="ORF">SAMN05444273_105222</name>
</gene>
<reference evidence="3" key="1">
    <citation type="submission" date="2016-11" db="EMBL/GenBank/DDBJ databases">
        <authorList>
            <person name="Varghese N."/>
            <person name="Submissions S."/>
        </authorList>
    </citation>
    <scope>NUCLEOTIDE SEQUENCE [LARGE SCALE GENOMIC DNA]</scope>
    <source>
        <strain evidence="3">DSM 100566</strain>
    </source>
</reference>
<evidence type="ECO:0000259" key="1">
    <source>
        <dbReference type="Pfam" id="PF06904"/>
    </source>
</evidence>
<dbReference type="AlphaFoldDB" id="A0A1M5AXI0"/>
<sequence length="231" mass="25281">MLSILGAIAVFSAVAFGVYWAFTDPRSPVPREWNPLRELVVSDPVTPVTHFKLRRVVDDPKLCLTVLAQAGRFQEMTPLVASARCGIANRVDLTGVGASRLQAVETECETALRLAMWEQHGIQPAAQAHLGQGVTGLRHIGSYNCRPIRGSNTRMSKHATAAAIDIGGVVLADGTRIELLADWNGTPQEQSFLRDIRDAGCEWFSTVLGPDYNALHADHFHLQNRGWGTCR</sequence>
<accession>A0A1M5AXI0</accession>
<dbReference type="RefSeq" id="WP_073144057.1">
    <property type="nucleotide sequence ID" value="NZ_FQUV01000005.1"/>
</dbReference>
<dbReference type="Proteomes" id="UP000184144">
    <property type="component" value="Unassembled WGS sequence"/>
</dbReference>
<name>A0A1M5AXI0_9RHOB</name>
<evidence type="ECO:0000313" key="2">
    <source>
        <dbReference type="EMBL" id="SHF34919.1"/>
    </source>
</evidence>
<dbReference type="EMBL" id="FQUV01000005">
    <property type="protein sequence ID" value="SHF34919.1"/>
    <property type="molecule type" value="Genomic_DNA"/>
</dbReference>